<dbReference type="EMBL" id="JAQQBR010000841">
    <property type="protein sequence ID" value="KAK0169550.1"/>
    <property type="molecule type" value="Genomic_DNA"/>
</dbReference>
<keyword evidence="1" id="KW-0472">Membrane</keyword>
<evidence type="ECO:0000256" key="1">
    <source>
        <dbReference type="SAM" id="Phobius"/>
    </source>
</evidence>
<comment type="caution">
    <text evidence="2">The sequence shown here is derived from an EMBL/GenBank/DDBJ whole genome shotgun (WGS) entry which is preliminary data.</text>
</comment>
<feature type="transmembrane region" description="Helical" evidence="1">
    <location>
        <begin position="77"/>
        <end position="96"/>
    </location>
</feature>
<evidence type="ECO:0000313" key="2">
    <source>
        <dbReference type="EMBL" id="KAK0169550.1"/>
    </source>
</evidence>
<protein>
    <submittedName>
        <fullName evidence="2">Uncharacterized protein</fullName>
    </submittedName>
</protein>
<gene>
    <name evidence="2" type="ORF">PV327_011504</name>
</gene>
<proteinExistence type="predicted"/>
<dbReference type="Proteomes" id="UP001168972">
    <property type="component" value="Unassembled WGS sequence"/>
</dbReference>
<feature type="non-terminal residue" evidence="2">
    <location>
        <position position="129"/>
    </location>
</feature>
<sequence>MKQSCSDRFKVTPRAAIKFTKLTVFLTCIWSPTKNLNKKISAILFEIFWCSSLFVSVSLFISLIVSINKFSDNTFTVMKSGILIGAITNFISKIIIIRIYRGKFRKIDYELNEFLKSANEEEMAVLQKY</sequence>
<feature type="transmembrane region" description="Helical" evidence="1">
    <location>
        <begin position="43"/>
        <end position="65"/>
    </location>
</feature>
<keyword evidence="1" id="KW-1133">Transmembrane helix</keyword>
<organism evidence="2 3">
    <name type="scientific">Microctonus hyperodae</name>
    <name type="common">Parasitoid wasp</name>
    <dbReference type="NCBI Taxonomy" id="165561"/>
    <lineage>
        <taxon>Eukaryota</taxon>
        <taxon>Metazoa</taxon>
        <taxon>Ecdysozoa</taxon>
        <taxon>Arthropoda</taxon>
        <taxon>Hexapoda</taxon>
        <taxon>Insecta</taxon>
        <taxon>Pterygota</taxon>
        <taxon>Neoptera</taxon>
        <taxon>Endopterygota</taxon>
        <taxon>Hymenoptera</taxon>
        <taxon>Apocrita</taxon>
        <taxon>Ichneumonoidea</taxon>
        <taxon>Braconidae</taxon>
        <taxon>Euphorinae</taxon>
        <taxon>Microctonus</taxon>
    </lineage>
</organism>
<evidence type="ECO:0000313" key="3">
    <source>
        <dbReference type="Proteomes" id="UP001168972"/>
    </source>
</evidence>
<keyword evidence="3" id="KW-1185">Reference proteome</keyword>
<reference evidence="2" key="2">
    <citation type="submission" date="2023-03" db="EMBL/GenBank/DDBJ databases">
        <authorList>
            <person name="Inwood S.N."/>
            <person name="Skelly J.G."/>
            <person name="Guhlin J."/>
            <person name="Harrop T.W.R."/>
            <person name="Goldson S.G."/>
            <person name="Dearden P.K."/>
        </authorList>
    </citation>
    <scope>NUCLEOTIDE SEQUENCE</scope>
    <source>
        <strain evidence="2">Lincoln</strain>
        <tissue evidence="2">Whole body</tissue>
    </source>
</reference>
<keyword evidence="1" id="KW-0812">Transmembrane</keyword>
<reference evidence="2" key="1">
    <citation type="journal article" date="2023" name="bioRxiv">
        <title>Scaffold-level genome assemblies of two parasitoid biocontrol wasps reveal the parthenogenesis mechanism and an associated novel virus.</title>
        <authorList>
            <person name="Inwood S."/>
            <person name="Skelly J."/>
            <person name="Guhlin J."/>
            <person name="Harrop T."/>
            <person name="Goldson S."/>
            <person name="Dearden P."/>
        </authorList>
    </citation>
    <scope>NUCLEOTIDE SEQUENCE</scope>
    <source>
        <strain evidence="2">Lincoln</strain>
        <tissue evidence="2">Whole body</tissue>
    </source>
</reference>
<accession>A0AA39FHF9</accession>
<dbReference type="AlphaFoldDB" id="A0AA39FHF9"/>
<name>A0AA39FHF9_MICHY</name>